<feature type="transmembrane region" description="Helical" evidence="9">
    <location>
        <begin position="414"/>
        <end position="438"/>
    </location>
</feature>
<keyword evidence="4" id="KW-1003">Cell membrane</keyword>
<dbReference type="FunFam" id="1.20.1740.10:FF:000004">
    <property type="entry name" value="Sodium:alanine symporter family protein"/>
    <property type="match status" value="1"/>
</dbReference>
<feature type="transmembrane region" description="Helical" evidence="9">
    <location>
        <begin position="206"/>
        <end position="228"/>
    </location>
</feature>
<feature type="transmembrane region" description="Helical" evidence="9">
    <location>
        <begin position="68"/>
        <end position="87"/>
    </location>
</feature>
<evidence type="ECO:0000256" key="9">
    <source>
        <dbReference type="RuleBase" id="RU363064"/>
    </source>
</evidence>
<protein>
    <submittedName>
        <fullName evidence="11">Sodium:alanine symporter family protein</fullName>
    </submittedName>
</protein>
<keyword evidence="7 9" id="KW-1133">Transmembrane helix</keyword>
<evidence type="ECO:0000256" key="2">
    <source>
        <dbReference type="ARBA" id="ARBA00009261"/>
    </source>
</evidence>
<organism evidence="11 12">
    <name type="scientific">Escherichia coli</name>
    <dbReference type="NCBI Taxonomy" id="562"/>
    <lineage>
        <taxon>Bacteria</taxon>
        <taxon>Pseudomonadati</taxon>
        <taxon>Pseudomonadota</taxon>
        <taxon>Gammaproteobacteria</taxon>
        <taxon>Enterobacterales</taxon>
        <taxon>Enterobacteriaceae</taxon>
        <taxon>Escherichia</taxon>
    </lineage>
</organism>
<feature type="transmembrane region" description="Helical" evidence="9">
    <location>
        <begin position="12"/>
        <end position="30"/>
    </location>
</feature>
<name>A0A0A1A0G2_ECOLX</name>
<proteinExistence type="inferred from homology"/>
<gene>
    <name evidence="11" type="ORF">EIA08_05475</name>
    <name evidence="10" type="ORF">HVW04_11070</name>
</gene>
<keyword evidence="9" id="KW-0997">Cell inner membrane</keyword>
<feature type="transmembrane region" description="Helical" evidence="9">
    <location>
        <begin position="176"/>
        <end position="194"/>
    </location>
</feature>
<sequence>MPDFFSFINSVLWGSVMIYLLFGAGCWFTFRTGFVQFRYIRQFGKSLKNSIHPQPGGLTSFQSLCTSLAARVGSGNLAGVALAITAGGPGAVFWMWVAACIGMATSFAECSLAQLYKERDANGQFRGGPAWYMARGLGMRWMGVLFAVFLLIAYGIIFSGVQANAVARALSFSFDFPPLVTGIILAVFALLAITRGLHGVARLMQGFVPLMAIIWVLTSLVICVMNIGQLPHVIWSIFESAFGWQEAAGGAAGYTLSQAITNGFQRSMFSNEAGMGSTPNAAAAAASWPPHPAAQGIVQMIGIFIDTLVICTASAMLILLAGNGTTYMPLEGIQLIQKAMRVLMGSWGAEFVTLVVILFAFSSIVANYIYAENNLFFLRLNNPKAIWCLRICTFATVIGGTLLSLPLMWQLADIIMACMAITNLTAILLLSPVVHTIASDYLRQRKLGVRPVFDPLRYPEIGRQLSPDAWDDVSQE</sequence>
<dbReference type="AlphaFoldDB" id="A0A0A1A0G2"/>
<comment type="similarity">
    <text evidence="2 9">Belongs to the alanine or glycine:cation symporter (AGCS) (TC 2.A.25) family.</text>
</comment>
<feature type="transmembrane region" description="Helical" evidence="9">
    <location>
        <begin position="342"/>
        <end position="370"/>
    </location>
</feature>
<dbReference type="Pfam" id="PF01235">
    <property type="entry name" value="Na_Ala_symp"/>
    <property type="match status" value="1"/>
</dbReference>
<comment type="subcellular location">
    <subcellularLocation>
        <location evidence="9">Cell inner membrane</location>
        <topology evidence="9">Multi-pass membrane protein</topology>
    </subcellularLocation>
    <subcellularLocation>
        <location evidence="1">Cell membrane</location>
        <topology evidence="1">Multi-pass membrane protein</topology>
    </subcellularLocation>
</comment>
<dbReference type="InterPro" id="IPR001463">
    <property type="entry name" value="Na/Ala_symport"/>
</dbReference>
<accession>A0A0A1A0G2</accession>
<dbReference type="Proteomes" id="UP000271008">
    <property type="component" value="Unassembled WGS sequence"/>
</dbReference>
<dbReference type="Proteomes" id="UP000514715">
    <property type="component" value="Chromosome"/>
</dbReference>
<dbReference type="EMBL" id="RQTU01000003">
    <property type="protein sequence ID" value="RRD77533.1"/>
    <property type="molecule type" value="Genomic_DNA"/>
</dbReference>
<dbReference type="PANTHER" id="PTHR30330:SF1">
    <property type="entry name" value="AMINO-ACID CARRIER PROTEIN ALST"/>
    <property type="match status" value="1"/>
</dbReference>
<evidence type="ECO:0000256" key="1">
    <source>
        <dbReference type="ARBA" id="ARBA00004651"/>
    </source>
</evidence>
<keyword evidence="5 9" id="KW-0812">Transmembrane</keyword>
<dbReference type="RefSeq" id="WP_022645153.1">
    <property type="nucleotide sequence ID" value="NZ_AP022098.1"/>
</dbReference>
<evidence type="ECO:0000256" key="7">
    <source>
        <dbReference type="ARBA" id="ARBA00022989"/>
    </source>
</evidence>
<keyword evidence="3 9" id="KW-0813">Transport</keyword>
<evidence type="ECO:0000256" key="5">
    <source>
        <dbReference type="ARBA" id="ARBA00022692"/>
    </source>
</evidence>
<evidence type="ECO:0000256" key="3">
    <source>
        <dbReference type="ARBA" id="ARBA00022448"/>
    </source>
</evidence>
<dbReference type="NCBIfam" id="TIGR00835">
    <property type="entry name" value="agcS"/>
    <property type="match status" value="1"/>
</dbReference>
<evidence type="ECO:0000256" key="4">
    <source>
        <dbReference type="ARBA" id="ARBA00022475"/>
    </source>
</evidence>
<feature type="transmembrane region" description="Helical" evidence="9">
    <location>
        <begin position="137"/>
        <end position="156"/>
    </location>
</feature>
<reference evidence="11 12" key="1">
    <citation type="submission" date="2018-11" db="EMBL/GenBank/DDBJ databases">
        <title>Enterobacteriaceae from Patient.</title>
        <authorList>
            <person name="Shen C."/>
            <person name="Yang Y."/>
            <person name="Tian G."/>
        </authorList>
    </citation>
    <scope>NUCLEOTIDE SEQUENCE [LARGE SCALE GENOMIC DNA]</scope>
    <source>
        <strain evidence="11 12">GBGD28</strain>
    </source>
</reference>
<reference evidence="10 13" key="2">
    <citation type="submission" date="2020-06" db="EMBL/GenBank/DDBJ databases">
        <title>REHAB project genomes.</title>
        <authorList>
            <person name="Shaw L.P."/>
        </authorList>
    </citation>
    <scope>NUCLEOTIDE SEQUENCE [LARGE SCALE GENOMIC DNA]</scope>
    <source>
        <strain evidence="10 13">RHB07-C04</strain>
    </source>
</reference>
<dbReference type="PRINTS" id="PR00175">
    <property type="entry name" value="NAALASMPORT"/>
</dbReference>
<dbReference type="Gene3D" id="1.20.1740.10">
    <property type="entry name" value="Amino acid/polyamine transporter I"/>
    <property type="match status" value="1"/>
</dbReference>
<keyword evidence="8 9" id="KW-0472">Membrane</keyword>
<dbReference type="GO" id="GO:0005283">
    <property type="term" value="F:amino acid:sodium symporter activity"/>
    <property type="evidence" value="ECO:0007669"/>
    <property type="project" value="InterPro"/>
</dbReference>
<dbReference type="EMBL" id="CP057975">
    <property type="protein sequence ID" value="QMP45381.1"/>
    <property type="molecule type" value="Genomic_DNA"/>
</dbReference>
<evidence type="ECO:0000313" key="10">
    <source>
        <dbReference type="EMBL" id="QMP45381.1"/>
    </source>
</evidence>
<evidence type="ECO:0000256" key="8">
    <source>
        <dbReference type="ARBA" id="ARBA00023136"/>
    </source>
</evidence>
<evidence type="ECO:0000313" key="12">
    <source>
        <dbReference type="Proteomes" id="UP000271008"/>
    </source>
</evidence>
<dbReference type="GO" id="GO:0005886">
    <property type="term" value="C:plasma membrane"/>
    <property type="evidence" value="ECO:0007669"/>
    <property type="project" value="UniProtKB-SubCell"/>
</dbReference>
<evidence type="ECO:0000256" key="6">
    <source>
        <dbReference type="ARBA" id="ARBA00022847"/>
    </source>
</evidence>
<keyword evidence="6 9" id="KW-0769">Symport</keyword>
<feature type="transmembrane region" description="Helical" evidence="9">
    <location>
        <begin position="297"/>
        <end position="321"/>
    </location>
</feature>
<evidence type="ECO:0000313" key="13">
    <source>
        <dbReference type="Proteomes" id="UP000514715"/>
    </source>
</evidence>
<evidence type="ECO:0000313" key="11">
    <source>
        <dbReference type="EMBL" id="RRD77533.1"/>
    </source>
</evidence>
<dbReference type="PANTHER" id="PTHR30330">
    <property type="entry name" value="AGSS FAMILY TRANSPORTER, SODIUM-ALANINE"/>
    <property type="match status" value="1"/>
</dbReference>